<dbReference type="GO" id="GO:0042274">
    <property type="term" value="P:ribosomal small subunit biogenesis"/>
    <property type="evidence" value="ECO:0007669"/>
    <property type="project" value="UniProtKB-ARBA"/>
</dbReference>
<keyword evidence="2" id="KW-0690">Ribosome biogenesis</keyword>
<dbReference type="InterPro" id="IPR029060">
    <property type="entry name" value="PIN-like_dom_sf"/>
</dbReference>
<dbReference type="STRING" id="49451.A0A1J6JKB0"/>
<dbReference type="Gene3D" id="3.20.20.80">
    <property type="entry name" value="Glycosidases"/>
    <property type="match status" value="2"/>
</dbReference>
<dbReference type="InterPro" id="IPR006984">
    <property type="entry name" value="Fcf1/UTP23"/>
</dbReference>
<accession>A0A1J6JKB0</accession>
<dbReference type="PROSITE" id="PS01095">
    <property type="entry name" value="GH18_1"/>
    <property type="match status" value="1"/>
</dbReference>
<dbReference type="SMART" id="SM00670">
    <property type="entry name" value="PINc"/>
    <property type="match status" value="1"/>
</dbReference>
<dbReference type="EMBL" id="MJEQ01037183">
    <property type="protein sequence ID" value="OIT07377.1"/>
    <property type="molecule type" value="Genomic_DNA"/>
</dbReference>
<evidence type="ECO:0000313" key="8">
    <source>
        <dbReference type="Proteomes" id="UP000187609"/>
    </source>
</evidence>
<feature type="domain" description="PIN" evidence="6">
    <location>
        <begin position="248"/>
        <end position="347"/>
    </location>
</feature>
<keyword evidence="3" id="KW-0698">rRNA processing</keyword>
<dbReference type="Proteomes" id="UP000187609">
    <property type="component" value="Unassembled WGS sequence"/>
</dbReference>
<name>A0A1J6JKB0_NICAT</name>
<dbReference type="SUPFAM" id="SSF51445">
    <property type="entry name" value="(Trans)glycosidases"/>
    <property type="match status" value="1"/>
</dbReference>
<dbReference type="AlphaFoldDB" id="A0A1J6JKB0"/>
<evidence type="ECO:0000313" key="7">
    <source>
        <dbReference type="EMBL" id="OIT07377.1"/>
    </source>
</evidence>
<protein>
    <submittedName>
        <fullName evidence="7">Hevamine-a</fullName>
    </submittedName>
</protein>
<evidence type="ECO:0000259" key="6">
    <source>
        <dbReference type="SMART" id="SM00670"/>
    </source>
</evidence>
<evidence type="ECO:0000256" key="4">
    <source>
        <dbReference type="ARBA" id="ARBA00023242"/>
    </source>
</evidence>
<evidence type="ECO:0000256" key="1">
    <source>
        <dbReference type="ARBA" id="ARBA00004604"/>
    </source>
</evidence>
<dbReference type="GO" id="GO:0004553">
    <property type="term" value="F:hydrolase activity, hydrolyzing O-glycosyl compounds"/>
    <property type="evidence" value="ECO:0007669"/>
    <property type="project" value="InterPro"/>
</dbReference>
<evidence type="ECO:0000256" key="2">
    <source>
        <dbReference type="ARBA" id="ARBA00022517"/>
    </source>
</evidence>
<dbReference type="Pfam" id="PF04900">
    <property type="entry name" value="Fcf1"/>
    <property type="match status" value="1"/>
</dbReference>
<proteinExistence type="inferred from homology"/>
<dbReference type="SMR" id="A0A1J6JKB0"/>
<comment type="caution">
    <text evidence="7">The sequence shown here is derived from an EMBL/GenBank/DDBJ whole genome shotgun (WGS) entry which is preliminary data.</text>
</comment>
<evidence type="ECO:0000256" key="3">
    <source>
        <dbReference type="ARBA" id="ARBA00022552"/>
    </source>
</evidence>
<dbReference type="Gene3D" id="3.40.50.1010">
    <property type="entry name" value="5'-nuclease"/>
    <property type="match status" value="1"/>
</dbReference>
<keyword evidence="8" id="KW-1185">Reference proteome</keyword>
<evidence type="ECO:0000256" key="5">
    <source>
        <dbReference type="ARBA" id="ARBA00024026"/>
    </source>
</evidence>
<reference evidence="7" key="1">
    <citation type="submission" date="2016-11" db="EMBL/GenBank/DDBJ databases">
        <title>The genome of Nicotiana attenuata.</title>
        <authorList>
            <person name="Xu S."/>
            <person name="Brockmoeller T."/>
            <person name="Gaquerel E."/>
            <person name="Navarro A."/>
            <person name="Kuhl H."/>
            <person name="Gase K."/>
            <person name="Ling Z."/>
            <person name="Zhou W."/>
            <person name="Kreitzer C."/>
            <person name="Stanke M."/>
            <person name="Tang H."/>
            <person name="Lyons E."/>
            <person name="Pandey P."/>
            <person name="Pandey S.P."/>
            <person name="Timmermann B."/>
            <person name="Baldwin I.T."/>
        </authorList>
    </citation>
    <scope>NUCLEOTIDE SEQUENCE [LARGE SCALE GENOMIC DNA]</scope>
    <source>
        <strain evidence="7">UT</strain>
    </source>
</reference>
<dbReference type="GO" id="GO:0032040">
    <property type="term" value="C:small-subunit processome"/>
    <property type="evidence" value="ECO:0007669"/>
    <property type="project" value="InterPro"/>
</dbReference>
<dbReference type="FunFam" id="3.40.50.1010:FF:000004">
    <property type="entry name" value="rRNA-processing protein FCF1 homolog"/>
    <property type="match status" value="1"/>
</dbReference>
<dbReference type="CDD" id="cd09864">
    <property type="entry name" value="PIN_Fcf1-like"/>
    <property type="match status" value="1"/>
</dbReference>
<keyword evidence="4" id="KW-0539">Nucleus</keyword>
<sequence length="381" mass="42600">MLSIGGGAGAYSIASSADASQVATYLWNNFLGGISTSRPLGDAILDGIDFDLESGEGPYWGLFDYVWVQFYNNPPCQYNSGNFTSFQDSWNHWISSIPAKKIFLGLPAASDAAGSGFIPMKIRDSINTGLGLWPWSWVQINADSNPSELVKPLTRSKSVLGFSEAHQVPSKKQLLDHTVGESKMGKAKKAPKFAVMKKMVTHKAIKQYKEDVLNPNKKDLTKEKLPKNVPYVSSALFFKYNTALGPPYRVLVDTNFINFSIQNKLDLEKGMMDCLYAKCTPCITDCVMAELEKLGQKYRVALRIAKDPRFERLPCTHKGTYADDCIVERVTQHKCYIVATCDRDLKRRIRKVPGVPIMYITQHKYSIERLPEATIGGAPRY</sequence>
<dbReference type="GO" id="GO:0005975">
    <property type="term" value="P:carbohydrate metabolic process"/>
    <property type="evidence" value="ECO:0007669"/>
    <property type="project" value="InterPro"/>
</dbReference>
<dbReference type="Gramene" id="OIT07377">
    <property type="protein sequence ID" value="OIT07377"/>
    <property type="gene ID" value="A4A49_33083"/>
</dbReference>
<dbReference type="InterPro" id="IPR001579">
    <property type="entry name" value="Glyco_hydro_18_chit_AS"/>
</dbReference>
<organism evidence="7 8">
    <name type="scientific">Nicotiana attenuata</name>
    <name type="common">Coyote tobacco</name>
    <dbReference type="NCBI Taxonomy" id="49451"/>
    <lineage>
        <taxon>Eukaryota</taxon>
        <taxon>Viridiplantae</taxon>
        <taxon>Streptophyta</taxon>
        <taxon>Embryophyta</taxon>
        <taxon>Tracheophyta</taxon>
        <taxon>Spermatophyta</taxon>
        <taxon>Magnoliopsida</taxon>
        <taxon>eudicotyledons</taxon>
        <taxon>Gunneridae</taxon>
        <taxon>Pentapetalae</taxon>
        <taxon>asterids</taxon>
        <taxon>lamiids</taxon>
        <taxon>Solanales</taxon>
        <taxon>Solanaceae</taxon>
        <taxon>Nicotianoideae</taxon>
        <taxon>Nicotianeae</taxon>
        <taxon>Nicotiana</taxon>
    </lineage>
</organism>
<dbReference type="InterPro" id="IPR037503">
    <property type="entry name" value="Fcf1_PIN"/>
</dbReference>
<gene>
    <name evidence="7" type="primary">CHLY_1</name>
    <name evidence="7" type="ORF">A4A49_33083</name>
</gene>
<comment type="subcellular location">
    <subcellularLocation>
        <location evidence="1">Nucleus</location>
        <location evidence="1">Nucleolus</location>
    </subcellularLocation>
</comment>
<dbReference type="PANTHER" id="PTHR12416">
    <property type="entry name" value="RRNA-PROCESSING PROTEIN UTP23 HOMOLOG"/>
    <property type="match status" value="1"/>
</dbReference>
<dbReference type="InterPro" id="IPR002716">
    <property type="entry name" value="PIN_dom"/>
</dbReference>
<comment type="similarity">
    <text evidence="5">Belongs to the UTP23/FCF1 family. FCF1 subfamily.</text>
</comment>
<dbReference type="InterPro" id="IPR017853">
    <property type="entry name" value="GH"/>
</dbReference>
<dbReference type="SUPFAM" id="SSF88723">
    <property type="entry name" value="PIN domain-like"/>
    <property type="match status" value="1"/>
</dbReference>
<dbReference type="GO" id="GO:0006364">
    <property type="term" value="P:rRNA processing"/>
    <property type="evidence" value="ECO:0007669"/>
    <property type="project" value="UniProtKB-KW"/>
</dbReference>